<sequence length="194" mass="21192">MVFNDEVLRRDEILDGKTVVGACFCVCAARTCVSLHHRAQGRHSIYLVHGFTLTSRKPKFDYHLDGWHPSTRGLSCPSLQLELHTGPLLEGDPLDRQQLLGGAVADHQPLPFLLGLREPGGVNRADLGVGLYVIALTDLFRAFSVSFGQTVNQIPNSVPPLLSKSNNQHVPIATPRLLLALSDSVSRSSYCSDL</sequence>
<dbReference type="AlphaFoldDB" id="M7ZK02"/>
<gene>
    <name evidence="1" type="ORF">TRIUR3_04007</name>
</gene>
<protein>
    <submittedName>
        <fullName evidence="1">Uncharacterized protein</fullName>
    </submittedName>
</protein>
<name>M7ZK02_TRIUA</name>
<organism evidence="1">
    <name type="scientific">Triticum urartu</name>
    <name type="common">Red wild einkorn</name>
    <name type="synonym">Crithodium urartu</name>
    <dbReference type="NCBI Taxonomy" id="4572"/>
    <lineage>
        <taxon>Eukaryota</taxon>
        <taxon>Viridiplantae</taxon>
        <taxon>Streptophyta</taxon>
        <taxon>Embryophyta</taxon>
        <taxon>Tracheophyta</taxon>
        <taxon>Spermatophyta</taxon>
        <taxon>Magnoliopsida</taxon>
        <taxon>Liliopsida</taxon>
        <taxon>Poales</taxon>
        <taxon>Poaceae</taxon>
        <taxon>BOP clade</taxon>
        <taxon>Pooideae</taxon>
        <taxon>Triticodae</taxon>
        <taxon>Triticeae</taxon>
        <taxon>Triticinae</taxon>
        <taxon>Triticum</taxon>
    </lineage>
</organism>
<accession>M7ZK02</accession>
<dbReference type="EMBL" id="KD203918">
    <property type="protein sequence ID" value="EMS52670.1"/>
    <property type="molecule type" value="Genomic_DNA"/>
</dbReference>
<proteinExistence type="predicted"/>
<evidence type="ECO:0000313" key="1">
    <source>
        <dbReference type="EMBL" id="EMS52670.1"/>
    </source>
</evidence>
<reference evidence="1" key="1">
    <citation type="journal article" date="2013" name="Nature">
        <title>Draft genome of the wheat A-genome progenitor Triticum urartu.</title>
        <authorList>
            <person name="Ling H.Q."/>
            <person name="Zhao S."/>
            <person name="Liu D."/>
            <person name="Wang J."/>
            <person name="Sun H."/>
            <person name="Zhang C."/>
            <person name="Fan H."/>
            <person name="Li D."/>
            <person name="Dong L."/>
            <person name="Tao Y."/>
            <person name="Gao C."/>
            <person name="Wu H."/>
            <person name="Li Y."/>
            <person name="Cui Y."/>
            <person name="Guo X."/>
            <person name="Zheng S."/>
            <person name="Wang B."/>
            <person name="Yu K."/>
            <person name="Liang Q."/>
            <person name="Yang W."/>
            <person name="Lou X."/>
            <person name="Chen J."/>
            <person name="Feng M."/>
            <person name="Jian J."/>
            <person name="Zhang X."/>
            <person name="Luo G."/>
            <person name="Jiang Y."/>
            <person name="Liu J."/>
            <person name="Wang Z."/>
            <person name="Sha Y."/>
            <person name="Zhang B."/>
            <person name="Wu H."/>
            <person name="Tang D."/>
            <person name="Shen Q."/>
            <person name="Xue P."/>
            <person name="Zou S."/>
            <person name="Wang X."/>
            <person name="Liu X."/>
            <person name="Wang F."/>
            <person name="Yang Y."/>
            <person name="An X."/>
            <person name="Dong Z."/>
            <person name="Zhang K."/>
            <person name="Zhang X."/>
            <person name="Luo M.C."/>
            <person name="Dvorak J."/>
            <person name="Tong Y."/>
            <person name="Wang J."/>
            <person name="Yang H."/>
            <person name="Li Z."/>
            <person name="Wang D."/>
            <person name="Zhang A."/>
            <person name="Wang J."/>
        </authorList>
    </citation>
    <scope>NUCLEOTIDE SEQUENCE</scope>
</reference>